<evidence type="ECO:0000313" key="2">
    <source>
        <dbReference type="EMBL" id="KZV79956.1"/>
    </source>
</evidence>
<reference evidence="2 3" key="1">
    <citation type="journal article" date="2016" name="Mol. Biol. Evol.">
        <title>Comparative Genomics of Early-Diverging Mushroom-Forming Fungi Provides Insights into the Origins of Lignocellulose Decay Capabilities.</title>
        <authorList>
            <person name="Nagy L.G."/>
            <person name="Riley R."/>
            <person name="Tritt A."/>
            <person name="Adam C."/>
            <person name="Daum C."/>
            <person name="Floudas D."/>
            <person name="Sun H."/>
            <person name="Yadav J.S."/>
            <person name="Pangilinan J."/>
            <person name="Larsson K.H."/>
            <person name="Matsuura K."/>
            <person name="Barry K."/>
            <person name="Labutti K."/>
            <person name="Kuo R."/>
            <person name="Ohm R.A."/>
            <person name="Bhattacharya S.S."/>
            <person name="Shirouzu T."/>
            <person name="Yoshinaga Y."/>
            <person name="Martin F.M."/>
            <person name="Grigoriev I.V."/>
            <person name="Hibbett D.S."/>
        </authorList>
    </citation>
    <scope>NUCLEOTIDE SEQUENCE [LARGE SCALE GENOMIC DNA]</scope>
    <source>
        <strain evidence="2 3">HHB12029</strain>
    </source>
</reference>
<keyword evidence="3" id="KW-1185">Reference proteome</keyword>
<gene>
    <name evidence="2" type="ORF">EXIGLDRAFT_781590</name>
</gene>
<sequence length="219" mass="23735">MSAARTVRPTTCSSSSLATARRSLPRGVAGSPSSTRPARYRFTAVPALRIAARRVAPYLPSHTNVVVHASASVTVIHAPGHRDFIKNMDCVAVVAARVRGSPLPNMSTVVWLATAHALVSPFRCIATRGGRRTQCKLRQHDSATESAGLARALLLQVLFYVRCTHTVAPRSPEPTIRSWTRMPCVSAQIAATYAEQYGATLACCTVYGFRMLRTLYTPL</sequence>
<dbReference type="EMBL" id="KV426537">
    <property type="protein sequence ID" value="KZV79956.1"/>
    <property type="molecule type" value="Genomic_DNA"/>
</dbReference>
<evidence type="ECO:0008006" key="4">
    <source>
        <dbReference type="Google" id="ProtNLM"/>
    </source>
</evidence>
<feature type="region of interest" description="Disordered" evidence="1">
    <location>
        <begin position="1"/>
        <end position="35"/>
    </location>
</feature>
<organism evidence="2 3">
    <name type="scientific">Exidia glandulosa HHB12029</name>
    <dbReference type="NCBI Taxonomy" id="1314781"/>
    <lineage>
        <taxon>Eukaryota</taxon>
        <taxon>Fungi</taxon>
        <taxon>Dikarya</taxon>
        <taxon>Basidiomycota</taxon>
        <taxon>Agaricomycotina</taxon>
        <taxon>Agaricomycetes</taxon>
        <taxon>Auriculariales</taxon>
        <taxon>Exidiaceae</taxon>
        <taxon>Exidia</taxon>
    </lineage>
</organism>
<accession>A0A165B6T7</accession>
<proteinExistence type="predicted"/>
<feature type="compositionally biased region" description="Low complexity" evidence="1">
    <location>
        <begin position="9"/>
        <end position="26"/>
    </location>
</feature>
<dbReference type="InParanoid" id="A0A165B6T7"/>
<dbReference type="Proteomes" id="UP000077266">
    <property type="component" value="Unassembled WGS sequence"/>
</dbReference>
<evidence type="ECO:0000313" key="3">
    <source>
        <dbReference type="Proteomes" id="UP000077266"/>
    </source>
</evidence>
<dbReference type="AlphaFoldDB" id="A0A165B6T7"/>
<protein>
    <recommendedName>
        <fullName evidence="4">Tr-type G domain-containing protein</fullName>
    </recommendedName>
</protein>
<name>A0A165B6T7_EXIGL</name>
<evidence type="ECO:0000256" key="1">
    <source>
        <dbReference type="SAM" id="MobiDB-lite"/>
    </source>
</evidence>